<dbReference type="CDD" id="cd00882">
    <property type="entry name" value="Ras_like_GTPase"/>
    <property type="match status" value="1"/>
</dbReference>
<feature type="domain" description="G" evidence="1">
    <location>
        <begin position="29"/>
        <end position="95"/>
    </location>
</feature>
<dbReference type="Gene3D" id="3.40.50.300">
    <property type="entry name" value="P-loop containing nucleotide triphosphate hydrolases"/>
    <property type="match status" value="1"/>
</dbReference>
<evidence type="ECO:0000313" key="3">
    <source>
        <dbReference type="Proteomes" id="UP001213000"/>
    </source>
</evidence>
<evidence type="ECO:0000259" key="1">
    <source>
        <dbReference type="Pfam" id="PF01926"/>
    </source>
</evidence>
<name>A0AAD5YPL6_9AGAR</name>
<gene>
    <name evidence="2" type="ORF">NP233_g12895</name>
</gene>
<accession>A0AAD5YPL6</accession>
<dbReference type="SUPFAM" id="SSF52540">
    <property type="entry name" value="P-loop containing nucleoside triphosphate hydrolases"/>
    <property type="match status" value="1"/>
</dbReference>
<proteinExistence type="predicted"/>
<reference evidence="2" key="1">
    <citation type="submission" date="2022-07" db="EMBL/GenBank/DDBJ databases">
        <title>Genome Sequence of Leucocoprinus birnbaumii.</title>
        <authorList>
            <person name="Buettner E."/>
        </authorList>
    </citation>
    <scope>NUCLEOTIDE SEQUENCE</scope>
    <source>
        <strain evidence="2">VT141</strain>
    </source>
</reference>
<keyword evidence="3" id="KW-1185">Reference proteome</keyword>
<evidence type="ECO:0000313" key="2">
    <source>
        <dbReference type="EMBL" id="KAJ3552383.1"/>
    </source>
</evidence>
<dbReference type="EMBL" id="JANIEX010002060">
    <property type="protein sequence ID" value="KAJ3552383.1"/>
    <property type="molecule type" value="Genomic_DNA"/>
</dbReference>
<dbReference type="GO" id="GO:0005525">
    <property type="term" value="F:GTP binding"/>
    <property type="evidence" value="ECO:0007669"/>
    <property type="project" value="InterPro"/>
</dbReference>
<dbReference type="AlphaFoldDB" id="A0AAD5YPL6"/>
<protein>
    <recommendedName>
        <fullName evidence="1">G domain-containing protein</fullName>
    </recommendedName>
</protein>
<dbReference type="InterPro" id="IPR027417">
    <property type="entry name" value="P-loop_NTPase"/>
</dbReference>
<dbReference type="Pfam" id="PF01926">
    <property type="entry name" value="MMR_HSR1"/>
    <property type="match status" value="1"/>
</dbReference>
<organism evidence="2 3">
    <name type="scientific">Leucocoprinus birnbaumii</name>
    <dbReference type="NCBI Taxonomy" id="56174"/>
    <lineage>
        <taxon>Eukaryota</taxon>
        <taxon>Fungi</taxon>
        <taxon>Dikarya</taxon>
        <taxon>Basidiomycota</taxon>
        <taxon>Agaricomycotina</taxon>
        <taxon>Agaricomycetes</taxon>
        <taxon>Agaricomycetidae</taxon>
        <taxon>Agaricales</taxon>
        <taxon>Agaricineae</taxon>
        <taxon>Agaricaceae</taxon>
        <taxon>Leucocoprinus</taxon>
    </lineage>
</organism>
<comment type="caution">
    <text evidence="2">The sequence shown here is derived from an EMBL/GenBank/DDBJ whole genome shotgun (WGS) entry which is preliminary data.</text>
</comment>
<dbReference type="Proteomes" id="UP001213000">
    <property type="component" value="Unassembled WGS sequence"/>
</dbReference>
<dbReference type="InterPro" id="IPR006073">
    <property type="entry name" value="GTP-bd"/>
</dbReference>
<sequence>MDVFYQLNPQTLPQRKSTKEAAHDIPILIAIMGPTGGGKSNFIKLATGSDIEVGHSLHSCTMSIREVACLHPHKNYEIRFVDTPGFDPTSHENLEVLNDIARWLAQKYQGGVKLSGVIYTHRITDNRVSNSALTTLDLFQKICGANAFPNIRLVTTHWDDVRGDTHEYEKRETELCNVFWSALMERGSKTLRFHNSMTSAWDIIDSLPLDRRTLQIQQEMVDQNLSLEETTAGRTFAWFWDVVNSLRSIMERIGLALRGTRMSEDGSASLRRFES</sequence>